<feature type="signal peptide" evidence="2">
    <location>
        <begin position="1"/>
        <end position="22"/>
    </location>
</feature>
<dbReference type="AlphaFoldDB" id="A0A1T4L8H9"/>
<dbReference type="Pfam" id="PF13343">
    <property type="entry name" value="SBP_bac_6"/>
    <property type="match status" value="1"/>
</dbReference>
<proteinExistence type="predicted"/>
<dbReference type="EMBL" id="FUWJ01000001">
    <property type="protein sequence ID" value="SJZ50890.1"/>
    <property type="molecule type" value="Genomic_DNA"/>
</dbReference>
<evidence type="ECO:0000313" key="3">
    <source>
        <dbReference type="EMBL" id="SJZ50890.1"/>
    </source>
</evidence>
<evidence type="ECO:0000313" key="4">
    <source>
        <dbReference type="Proteomes" id="UP000190092"/>
    </source>
</evidence>
<protein>
    <submittedName>
        <fullName evidence="3">Iron(III) transport system substrate-binding protein</fullName>
    </submittedName>
</protein>
<feature type="chain" id="PRO_5012910808" evidence="2">
    <location>
        <begin position="23"/>
        <end position="339"/>
    </location>
</feature>
<dbReference type="RefSeq" id="WP_085933040.1">
    <property type="nucleotide sequence ID" value="NZ_FUWJ01000001.1"/>
</dbReference>
<name>A0A1T4L8H9_9HYPH</name>
<keyword evidence="1 2" id="KW-0732">Signal</keyword>
<dbReference type="Proteomes" id="UP000190092">
    <property type="component" value="Unassembled WGS sequence"/>
</dbReference>
<reference evidence="4" key="1">
    <citation type="submission" date="2017-02" db="EMBL/GenBank/DDBJ databases">
        <authorList>
            <person name="Varghese N."/>
            <person name="Submissions S."/>
        </authorList>
    </citation>
    <scope>NUCLEOTIDE SEQUENCE [LARGE SCALE GENOMIC DNA]</scope>
    <source>
        <strain evidence="4">ATCC 27094</strain>
    </source>
</reference>
<dbReference type="SUPFAM" id="SSF53850">
    <property type="entry name" value="Periplasmic binding protein-like II"/>
    <property type="match status" value="1"/>
</dbReference>
<evidence type="ECO:0000256" key="2">
    <source>
        <dbReference type="SAM" id="SignalP"/>
    </source>
</evidence>
<dbReference type="PANTHER" id="PTHR30006">
    <property type="entry name" value="THIAMINE-BINDING PERIPLASMIC PROTEIN-RELATED"/>
    <property type="match status" value="1"/>
</dbReference>
<dbReference type="STRING" id="225324.SAMN02745126_01408"/>
<sequence>MKGLIGLVCAAAFAFVPLAAHADIKALEEAAKKEGEITWYTAHYTSEAAEELGATFTQRYGIKVNVVRTTAQVAYQRLTQDIKNGQTNCDVFSSTDIGHYVRLKKEGQLEKYIPEDSSKISEAFRNLDPDGYFHTTSAGFVLISYNTSKVKPEEAPQKWTDLLDPKWKGKISTGHPAFSGYVGTWVLQMKLLYGWDYFKKLEKNKPQIGRSINDTVTALNAGERQVAAGADGSTLFSAARGNPLAIVYPSDGAVLIIAPSAIVKGTKHPNAARLFMEYLYSIEASKVDVKHFTVPMRPEVPVAAGEKPVNEVKAIHPTVEQIDKGIPEAIEDWRDTFGN</sequence>
<evidence type="ECO:0000256" key="1">
    <source>
        <dbReference type="ARBA" id="ARBA00022729"/>
    </source>
</evidence>
<organism evidence="3 4">
    <name type="scientific">Enhydrobacter aerosaccus</name>
    <dbReference type="NCBI Taxonomy" id="225324"/>
    <lineage>
        <taxon>Bacteria</taxon>
        <taxon>Pseudomonadati</taxon>
        <taxon>Pseudomonadota</taxon>
        <taxon>Alphaproteobacteria</taxon>
        <taxon>Hyphomicrobiales</taxon>
        <taxon>Enhydrobacter</taxon>
    </lineage>
</organism>
<dbReference type="OrthoDB" id="7374867at2"/>
<dbReference type="Gene3D" id="3.40.190.10">
    <property type="entry name" value="Periplasmic binding protein-like II"/>
    <property type="match status" value="2"/>
</dbReference>
<accession>A0A1T4L8H9</accession>
<dbReference type="InterPro" id="IPR026045">
    <property type="entry name" value="Ferric-bd"/>
</dbReference>
<gene>
    <name evidence="3" type="ORF">SAMN02745126_01408</name>
</gene>
<dbReference type="PIRSF" id="PIRSF002825">
    <property type="entry name" value="CfbpA"/>
    <property type="match status" value="1"/>
</dbReference>
<keyword evidence="4" id="KW-1185">Reference proteome</keyword>